<dbReference type="Gene3D" id="1.20.58.2200">
    <property type="match status" value="1"/>
</dbReference>
<feature type="region of interest" description="Disordered" evidence="1">
    <location>
        <begin position="28"/>
        <end position="49"/>
    </location>
</feature>
<dbReference type="Proteomes" id="UP000596079">
    <property type="component" value="Chromosome"/>
</dbReference>
<organism evidence="2 3">
    <name type="scientific">Acinetobacter variabilis</name>
    <dbReference type="NCBI Taxonomy" id="70346"/>
    <lineage>
        <taxon>Bacteria</taxon>
        <taxon>Pseudomonadati</taxon>
        <taxon>Pseudomonadota</taxon>
        <taxon>Gammaproteobacteria</taxon>
        <taxon>Moraxellales</taxon>
        <taxon>Moraxellaceae</taxon>
        <taxon>Acinetobacter</taxon>
    </lineage>
</organism>
<evidence type="ECO:0000256" key="1">
    <source>
        <dbReference type="SAM" id="MobiDB-lite"/>
    </source>
</evidence>
<reference evidence="2 3" key="1">
    <citation type="submission" date="2020-08" db="EMBL/GenBank/DDBJ databases">
        <title>Emergence of ISAba1-mediated novel tet(X) in Acinetobacter variabilis from a chicken farm.</title>
        <authorList>
            <person name="Peng K."/>
            <person name="Li R."/>
        </authorList>
    </citation>
    <scope>NUCLEOTIDE SEQUENCE [LARGE SCALE GENOMIC DNA]</scope>
    <source>
        <strain evidence="2 3">XM9F202-2</strain>
    </source>
</reference>
<accession>A0A7T7WIN9</accession>
<dbReference type="RefSeq" id="WP_200229654.1">
    <property type="nucleotide sequence ID" value="NZ_CP060811.1"/>
</dbReference>
<dbReference type="InterPro" id="IPR038440">
    <property type="entry name" value="FimV_C_sf"/>
</dbReference>
<evidence type="ECO:0000313" key="3">
    <source>
        <dbReference type="Proteomes" id="UP000596079"/>
    </source>
</evidence>
<protein>
    <submittedName>
        <fullName evidence="2">Fimbrial protein FimV</fullName>
    </submittedName>
</protein>
<name>A0A7T7WIN9_9GAMM</name>
<proteinExistence type="predicted"/>
<sequence>MLIYVIPLVILIIVLIVIKKRQDAQESDKAKTKTVKVKKPGAASKSTSQRTKVVEPAGVVKKSATPLSAETRKKIEGLVQERNFFAAEAQINQALNRDNSQHELYLLLLDIHILQKDEFAISQLINHVRSLGLEDILAQAEVKKREFENSSVAVQDTIDFPSAQPQTPPVQESKPSTDAFADLVAAPASNEQAFDALQQELQPSKPAAVAEPVPDIQPLEFNFEPKIPAAEPVKTEEVPPVSDNSVEFDLQMNTAETQTAPTAATESAPVLDFKLELEPSISLKTESAPATTEEIQPLDFSFSLDTPIPAAEKTAEPATGFDLSSLDIATPATETPAATETSGLDFKLDNVEAVKEAPVSTGVNFEIPTAPVTSTTDQHDPLVQSFPELMEVNEADLNLELAQQYIQLGAYAAAREVIAEREAEYTAAQRQQADQLLNQIAS</sequence>
<gene>
    <name evidence="2" type="ORF">IAQ69_01785</name>
</gene>
<dbReference type="EMBL" id="CP060811">
    <property type="protein sequence ID" value="QQN88445.1"/>
    <property type="molecule type" value="Genomic_DNA"/>
</dbReference>
<dbReference type="AlphaFoldDB" id="A0A7T7WIN9"/>
<evidence type="ECO:0000313" key="2">
    <source>
        <dbReference type="EMBL" id="QQN88445.1"/>
    </source>
</evidence>